<dbReference type="PROSITE" id="PS51318">
    <property type="entry name" value="TAT"/>
    <property type="match status" value="1"/>
</dbReference>
<gene>
    <name evidence="2" type="ORF">E5139_02085</name>
</gene>
<feature type="compositionally biased region" description="Basic and acidic residues" evidence="1">
    <location>
        <begin position="34"/>
        <end position="49"/>
    </location>
</feature>
<accession>A0A4D6KET8</accession>
<dbReference type="InterPro" id="IPR006311">
    <property type="entry name" value="TAT_signal"/>
</dbReference>
<proteinExistence type="predicted"/>
<dbReference type="AlphaFoldDB" id="A0A4D6KET8"/>
<reference evidence="2 3" key="2">
    <citation type="submission" date="2019-04" db="EMBL/GenBank/DDBJ databases">
        <authorList>
            <person name="Yang S."/>
            <person name="Wei W."/>
        </authorList>
    </citation>
    <scope>NUCLEOTIDE SEQUENCE [LARGE SCALE GENOMIC DNA]</scope>
    <source>
        <strain evidence="3">ZP60</strain>
    </source>
</reference>
<dbReference type="KEGG" id="halz:E5139_02085"/>
<feature type="compositionally biased region" description="Polar residues" evidence="1">
    <location>
        <begin position="50"/>
        <end position="60"/>
    </location>
</feature>
<dbReference type="GeneID" id="42177688"/>
<reference evidence="2 3" key="1">
    <citation type="submission" date="2019-04" db="EMBL/GenBank/DDBJ databases">
        <title>Complete genome sequence of Arthrobacter sp. ZXY-2 associated with effective atrazine degradation and salt adaptation.</title>
        <authorList>
            <person name="Zhao X."/>
        </authorList>
    </citation>
    <scope>NUCLEOTIDE SEQUENCE [LARGE SCALE GENOMIC DNA]</scope>
    <source>
        <strain evidence="3">ZP60</strain>
    </source>
</reference>
<feature type="region of interest" description="Disordered" evidence="1">
    <location>
        <begin position="29"/>
        <end position="60"/>
    </location>
</feature>
<protein>
    <submittedName>
        <fullName evidence="2">Uncharacterized protein</fullName>
    </submittedName>
</protein>
<evidence type="ECO:0000313" key="2">
    <source>
        <dbReference type="EMBL" id="QCD64483.1"/>
    </source>
</evidence>
<sequence length="198" mass="21361">MNSNISKREFLKQSGTAIAGVSLASTVSQSALGSRREGTRNQTGSKEDSTQGGQVSPQVANNVDLSADDYTIYYGEDTTISASWEVSTPLFAAKHSFVVLVEAENAEQPTLRASDFTASDIKKNFEYTHSSSLPVDYDAYKFKAVKQFLQPEDEDVNVELDATFEGDGFGDVQIQAGFPNDAQQPIGSIWAGAVVTVE</sequence>
<evidence type="ECO:0000313" key="3">
    <source>
        <dbReference type="Proteomes" id="UP000297053"/>
    </source>
</evidence>
<name>A0A4D6KET8_9EURY</name>
<dbReference type="RefSeq" id="WP_126967065.1">
    <property type="nucleotide sequence ID" value="NZ_CP039375.1"/>
</dbReference>
<organism evidence="2 3">
    <name type="scientific">Halomicrobium mukohataei</name>
    <dbReference type="NCBI Taxonomy" id="57705"/>
    <lineage>
        <taxon>Archaea</taxon>
        <taxon>Methanobacteriati</taxon>
        <taxon>Methanobacteriota</taxon>
        <taxon>Stenosarchaea group</taxon>
        <taxon>Halobacteria</taxon>
        <taxon>Halobacteriales</taxon>
        <taxon>Haloarculaceae</taxon>
        <taxon>Halomicrobium</taxon>
    </lineage>
</organism>
<dbReference type="Proteomes" id="UP000297053">
    <property type="component" value="Chromosome"/>
</dbReference>
<evidence type="ECO:0000256" key="1">
    <source>
        <dbReference type="SAM" id="MobiDB-lite"/>
    </source>
</evidence>
<dbReference type="EMBL" id="CP039375">
    <property type="protein sequence ID" value="QCD64483.1"/>
    <property type="molecule type" value="Genomic_DNA"/>
</dbReference>